<accession>A0A8X8LBN7</accession>
<evidence type="ECO:0000256" key="6">
    <source>
        <dbReference type="ARBA" id="ARBA00023303"/>
    </source>
</evidence>
<keyword evidence="12" id="KW-1185">Reference proteome</keyword>
<dbReference type="GO" id="GO:0034220">
    <property type="term" value="P:monoatomic ion transmembrane transport"/>
    <property type="evidence" value="ECO:0007669"/>
    <property type="project" value="UniProtKB-KW"/>
</dbReference>
<dbReference type="InterPro" id="IPR003691">
    <property type="entry name" value="FluC"/>
</dbReference>
<evidence type="ECO:0000313" key="12">
    <source>
        <dbReference type="Proteomes" id="UP000825179"/>
    </source>
</evidence>
<proteinExistence type="inferred from homology"/>
<comment type="catalytic activity">
    <reaction evidence="8">
        <text>fluoride(in) = fluoride(out)</text>
        <dbReference type="Rhea" id="RHEA:76159"/>
        <dbReference type="ChEBI" id="CHEBI:17051"/>
    </reaction>
    <physiologicalReaction direction="left-to-right" evidence="8">
        <dbReference type="Rhea" id="RHEA:76160"/>
    </physiologicalReaction>
</comment>
<dbReference type="EMBL" id="CP082237">
    <property type="protein sequence ID" value="QZT35148.1"/>
    <property type="molecule type" value="Genomic_DNA"/>
</dbReference>
<feature type="transmembrane region" description="Helical" evidence="10">
    <location>
        <begin position="68"/>
        <end position="90"/>
    </location>
</feature>
<comment type="similarity">
    <text evidence="7 10">Belongs to the fluoride channel Fluc/FEX (TC 1.A.43) family.</text>
</comment>
<keyword evidence="6" id="KW-0813">Transport</keyword>
<sequence length="93" mass="9837">MNLLLLTVGGALGAVFRYVAGILIMRAFPIPPMPVAMLIVNLLGSFGLGCFFGLYYGSIPSDTYGEALFLLLGIGFFGSFTTFSTFSVGLTPI</sequence>
<name>A0A8X8LBN7_CALTT</name>
<keyword evidence="4 10" id="KW-1133">Transmembrane helix</keyword>
<feature type="transmembrane region" description="Helical" evidence="10">
    <location>
        <begin position="33"/>
        <end position="56"/>
    </location>
</feature>
<evidence type="ECO:0000256" key="4">
    <source>
        <dbReference type="ARBA" id="ARBA00022989"/>
    </source>
</evidence>
<evidence type="ECO:0000256" key="5">
    <source>
        <dbReference type="ARBA" id="ARBA00023136"/>
    </source>
</evidence>
<comment type="caution">
    <text evidence="10">Lacks conserved residue(s) required for the propagation of feature annotation.</text>
</comment>
<evidence type="ECO:0000256" key="8">
    <source>
        <dbReference type="ARBA" id="ARBA00035585"/>
    </source>
</evidence>
<comment type="function">
    <text evidence="9">Fluoride-specific ion channel. Important for reducing fluoride concentration in the cell, thus reducing its toxicity.</text>
</comment>
<evidence type="ECO:0000256" key="1">
    <source>
        <dbReference type="ARBA" id="ARBA00004651"/>
    </source>
</evidence>
<keyword evidence="2" id="KW-1003">Cell membrane</keyword>
<dbReference type="KEGG" id="cthu:HUR95_08005"/>
<dbReference type="Pfam" id="PF02537">
    <property type="entry name" value="CRCB"/>
    <property type="match status" value="1"/>
</dbReference>
<keyword evidence="3 10" id="KW-0812">Transmembrane</keyword>
<dbReference type="GO" id="GO:0005886">
    <property type="term" value="C:plasma membrane"/>
    <property type="evidence" value="ECO:0007669"/>
    <property type="project" value="UniProtKB-SubCell"/>
</dbReference>
<comment type="subcellular location">
    <subcellularLocation>
        <location evidence="1">Cell membrane</location>
        <topology evidence="1">Multi-pass membrane protein</topology>
    </subcellularLocation>
</comment>
<evidence type="ECO:0000313" key="11">
    <source>
        <dbReference type="EMBL" id="QZT35148.1"/>
    </source>
</evidence>
<dbReference type="AlphaFoldDB" id="A0A8X8LBN7"/>
<organism evidence="11 12">
    <name type="scientific">Caldalkalibacillus thermarum (strain TA2.A1)</name>
    <dbReference type="NCBI Taxonomy" id="986075"/>
    <lineage>
        <taxon>Bacteria</taxon>
        <taxon>Bacillati</taxon>
        <taxon>Bacillota</taxon>
        <taxon>Bacilli</taxon>
        <taxon>Bacillales</taxon>
        <taxon>Bacillaceae</taxon>
        <taxon>Caldalkalibacillus</taxon>
    </lineage>
</organism>
<keyword evidence="6" id="KW-0407">Ion channel</keyword>
<keyword evidence="5 10" id="KW-0472">Membrane</keyword>
<protein>
    <recommendedName>
        <fullName evidence="10">Fluoride-specific ion channel</fullName>
    </recommendedName>
</protein>
<evidence type="ECO:0000256" key="3">
    <source>
        <dbReference type="ARBA" id="ARBA00022692"/>
    </source>
</evidence>
<reference evidence="11 12" key="1">
    <citation type="journal article" date="2020" name="Extremophiles">
        <title>Genomic analysis of Caldalkalibacillus thermarum TA2.A1 reveals aerobic alkaliphilic metabolism and evolutionary hallmarks linking alkaliphilic bacteria and plant life.</title>
        <authorList>
            <person name="de Jong S.I."/>
            <person name="van den Broek M.A."/>
            <person name="Merkel A.Y."/>
            <person name="de la Torre Cortes P."/>
            <person name="Kalamorz F."/>
            <person name="Cook G.M."/>
            <person name="van Loosdrecht M.C.M."/>
            <person name="McMillan D.G.G."/>
        </authorList>
    </citation>
    <scope>NUCLEOTIDE SEQUENCE [LARGE SCALE GENOMIC DNA]</scope>
    <source>
        <strain evidence="11 12">TA2.A1</strain>
    </source>
</reference>
<keyword evidence="6" id="KW-0406">Ion transport</keyword>
<evidence type="ECO:0000256" key="10">
    <source>
        <dbReference type="RuleBase" id="RU004340"/>
    </source>
</evidence>
<evidence type="ECO:0000256" key="9">
    <source>
        <dbReference type="ARBA" id="ARBA00049940"/>
    </source>
</evidence>
<gene>
    <name evidence="11" type="ORF">HUR95_08005</name>
</gene>
<evidence type="ECO:0000256" key="2">
    <source>
        <dbReference type="ARBA" id="ARBA00022475"/>
    </source>
</evidence>
<dbReference type="Proteomes" id="UP000825179">
    <property type="component" value="Chromosome"/>
</dbReference>
<evidence type="ECO:0000256" key="7">
    <source>
        <dbReference type="ARBA" id="ARBA00035120"/>
    </source>
</evidence>